<keyword evidence="1" id="KW-0393">Immunoglobulin domain</keyword>
<evidence type="ECO:0000313" key="4">
    <source>
        <dbReference type="Ensembl" id="ENSLBEP00000007977.1"/>
    </source>
</evidence>
<dbReference type="PANTHER" id="PTHR23411">
    <property type="entry name" value="TAPASIN"/>
    <property type="match status" value="1"/>
</dbReference>
<dbReference type="InterPro" id="IPR003006">
    <property type="entry name" value="Ig/MHC_CS"/>
</dbReference>
<evidence type="ECO:0000256" key="1">
    <source>
        <dbReference type="ARBA" id="ARBA00023319"/>
    </source>
</evidence>
<dbReference type="PROSITE" id="PS00290">
    <property type="entry name" value="IG_MHC"/>
    <property type="match status" value="1"/>
</dbReference>
<dbReference type="InterPro" id="IPR007110">
    <property type="entry name" value="Ig-like_dom"/>
</dbReference>
<dbReference type="AlphaFoldDB" id="A0A3Q3EPC7"/>
<dbReference type="PROSITE" id="PS50835">
    <property type="entry name" value="IG_LIKE"/>
    <property type="match status" value="2"/>
</dbReference>
<dbReference type="Gene3D" id="2.60.40.10">
    <property type="entry name" value="Immunoglobulins"/>
    <property type="match status" value="4"/>
</dbReference>
<dbReference type="InParanoid" id="A0A3Q3EPC7"/>
<dbReference type="SUPFAM" id="SSF48726">
    <property type="entry name" value="Immunoglobulin"/>
    <property type="match status" value="3"/>
</dbReference>
<accession>A0A3Q3EPC7</accession>
<feature type="domain" description="Ig-like" evidence="3">
    <location>
        <begin position="24"/>
        <end position="197"/>
    </location>
</feature>
<dbReference type="InterPro" id="IPR050380">
    <property type="entry name" value="Immune_Resp_Modulators"/>
</dbReference>
<sequence length="442" mass="50018">MYHCAYFDYWGQGTAVTVNSGTAPTLFPVVQCGSGTGNQITVGCLAHDFIPKSTFQWTDDSGTSLTFLSTCKVIFNLYHFFTFLAFFILSLFNLPKILKIISDDQNIFSLLSTYKLKRQHTPSKDNVGMVPREDIRKNEIEETGFTTWPPKSFRNTFSAVSVLNVKNTDWDSKAVYTCEVTHKGKLYMKKASKAAVTLALNQPSPKELFNNNQAKLDCIVSGQDRSVVNDMRITWQINEHNVSDAITSTPNSRNGQHSKISTLTRSLSEWQTVNKVRCSAMRDNMTPVIQDLTVHKGGTVCYLHVNINPVNERNEVTLVCLVSSLEQQDYYIAWSEYIGQKTGNYVDGINFPPQKTQQGYSVTSVYYTTKDKWNNHMYTCNVWPAESKVSWGEYNIHDAVEEDEFSSLWSTAASFIFLFIASLFYSMIISLVKVNVKAFSAH</sequence>
<keyword evidence="2" id="KW-1133">Transmembrane helix</keyword>
<dbReference type="Pfam" id="PF07654">
    <property type="entry name" value="C1-set"/>
    <property type="match status" value="2"/>
</dbReference>
<dbReference type="Ensembl" id="ENSLBET00000008384.1">
    <property type="protein sequence ID" value="ENSLBEP00000007977.1"/>
    <property type="gene ID" value="ENSLBEG00000006149.1"/>
</dbReference>
<evidence type="ECO:0000313" key="5">
    <source>
        <dbReference type="Proteomes" id="UP000261660"/>
    </source>
</evidence>
<feature type="domain" description="Ig-like" evidence="3">
    <location>
        <begin position="287"/>
        <end position="390"/>
    </location>
</feature>
<dbReference type="GeneTree" id="ENSGT01060000248704"/>
<dbReference type="STRING" id="56723.ENSLBEP00000007977"/>
<protein>
    <recommendedName>
        <fullName evidence="3">Ig-like domain-containing protein</fullName>
    </recommendedName>
</protein>
<organism evidence="4 5">
    <name type="scientific">Labrus bergylta</name>
    <name type="common">ballan wrasse</name>
    <dbReference type="NCBI Taxonomy" id="56723"/>
    <lineage>
        <taxon>Eukaryota</taxon>
        <taxon>Metazoa</taxon>
        <taxon>Chordata</taxon>
        <taxon>Craniata</taxon>
        <taxon>Vertebrata</taxon>
        <taxon>Euteleostomi</taxon>
        <taxon>Actinopterygii</taxon>
        <taxon>Neopterygii</taxon>
        <taxon>Teleostei</taxon>
        <taxon>Neoteleostei</taxon>
        <taxon>Acanthomorphata</taxon>
        <taxon>Eupercaria</taxon>
        <taxon>Labriformes</taxon>
        <taxon>Labridae</taxon>
        <taxon>Labrus</taxon>
    </lineage>
</organism>
<name>A0A3Q3EPC7_9LABR</name>
<evidence type="ECO:0000256" key="2">
    <source>
        <dbReference type="SAM" id="Phobius"/>
    </source>
</evidence>
<reference evidence="4" key="1">
    <citation type="submission" date="2025-08" db="UniProtKB">
        <authorList>
            <consortium name="Ensembl"/>
        </authorList>
    </citation>
    <scope>IDENTIFICATION</scope>
</reference>
<evidence type="ECO:0000259" key="3">
    <source>
        <dbReference type="PROSITE" id="PS50835"/>
    </source>
</evidence>
<feature type="transmembrane region" description="Helical" evidence="2">
    <location>
        <begin position="73"/>
        <end position="92"/>
    </location>
</feature>
<keyword evidence="2" id="KW-0472">Membrane</keyword>
<keyword evidence="5" id="KW-1185">Reference proteome</keyword>
<keyword evidence="2" id="KW-0812">Transmembrane</keyword>
<feature type="transmembrane region" description="Helical" evidence="2">
    <location>
        <begin position="408"/>
        <end position="432"/>
    </location>
</feature>
<dbReference type="InterPro" id="IPR003597">
    <property type="entry name" value="Ig_C1-set"/>
</dbReference>
<dbReference type="InterPro" id="IPR013783">
    <property type="entry name" value="Ig-like_fold"/>
</dbReference>
<dbReference type="InterPro" id="IPR036179">
    <property type="entry name" value="Ig-like_dom_sf"/>
</dbReference>
<dbReference type="Proteomes" id="UP000261660">
    <property type="component" value="Unplaced"/>
</dbReference>
<reference evidence="4" key="2">
    <citation type="submission" date="2025-09" db="UniProtKB">
        <authorList>
            <consortium name="Ensembl"/>
        </authorList>
    </citation>
    <scope>IDENTIFICATION</scope>
</reference>
<proteinExistence type="predicted"/>